<dbReference type="InterPro" id="IPR028098">
    <property type="entry name" value="Glyco_trans_4-like_N"/>
</dbReference>
<feature type="domain" description="Glycosyl transferase family 1" evidence="1">
    <location>
        <begin position="165"/>
        <end position="332"/>
    </location>
</feature>
<evidence type="ECO:0000259" key="2">
    <source>
        <dbReference type="Pfam" id="PF13439"/>
    </source>
</evidence>
<comment type="caution">
    <text evidence="3">The sequence shown here is derived from an EMBL/GenBank/DDBJ whole genome shotgun (WGS) entry which is preliminary data.</text>
</comment>
<dbReference type="Gene3D" id="3.40.50.2000">
    <property type="entry name" value="Glycogen Phosphorylase B"/>
    <property type="match status" value="2"/>
</dbReference>
<dbReference type="Proteomes" id="UP001597073">
    <property type="component" value="Unassembled WGS sequence"/>
</dbReference>
<keyword evidence="3" id="KW-0808">Transferase</keyword>
<reference evidence="4" key="1">
    <citation type="journal article" date="2019" name="Int. J. Syst. Evol. Microbiol.">
        <title>The Global Catalogue of Microorganisms (GCM) 10K type strain sequencing project: providing services to taxonomists for standard genome sequencing and annotation.</title>
        <authorList>
            <consortium name="The Broad Institute Genomics Platform"/>
            <consortium name="The Broad Institute Genome Sequencing Center for Infectious Disease"/>
            <person name="Wu L."/>
            <person name="Ma J."/>
        </authorList>
    </citation>
    <scope>NUCLEOTIDE SEQUENCE [LARGE SCALE GENOMIC DNA]</scope>
    <source>
        <strain evidence="4">CCUG 60742</strain>
    </source>
</reference>
<dbReference type="Pfam" id="PF00534">
    <property type="entry name" value="Glycos_transf_1"/>
    <property type="match status" value="1"/>
</dbReference>
<name>A0ABW2ZB67_9SPHI</name>
<dbReference type="EMBL" id="JBHTIA010000003">
    <property type="protein sequence ID" value="MFD0763862.1"/>
    <property type="molecule type" value="Genomic_DNA"/>
</dbReference>
<gene>
    <name evidence="3" type="ORF">ACFQZI_03310</name>
</gene>
<evidence type="ECO:0000259" key="1">
    <source>
        <dbReference type="Pfam" id="PF00534"/>
    </source>
</evidence>
<feature type="domain" description="Glycosyltransferase subfamily 4-like N-terminal" evidence="2">
    <location>
        <begin position="35"/>
        <end position="154"/>
    </location>
</feature>
<dbReference type="GO" id="GO:0016757">
    <property type="term" value="F:glycosyltransferase activity"/>
    <property type="evidence" value="ECO:0007669"/>
    <property type="project" value="UniProtKB-KW"/>
</dbReference>
<protein>
    <submittedName>
        <fullName evidence="3">Glycosyltransferase family 4 protein</fullName>
        <ecNumber evidence="3">2.4.-.-</ecNumber>
    </submittedName>
</protein>
<proteinExistence type="predicted"/>
<sequence>MELNKIGVPADILSQYNLGFLDTPNDVKKWKDAGVPQIVWLNANTLGGVFSAVFKLVNLIRTNKYNYVITTNTGLDTIAAIARFFIKFKHLVALHDYPHGSVTKAPRFKLWRSLVVKSLFKAYAISDFVRNENLKYISIAPDKIQTIHNSIDLNTFTNDAGKETDITEKLNAVKGKKLLFIGRLVKRKGIDILLNVLSQLPHDVSLIIAGDSFDKAIEEGAANYRDEIISIIQQLKLEDRVVLLGQCKEVYTIMKQCDVMVHLARHEGFGLVLLEAFAAGLPVVTSNIGGIPEVLKDTSYKAIDLNNTEEIISEINYLLNMDAKEKQMITAQAKNTLEYFSDKRRAKDIAEKILI</sequence>
<dbReference type="PANTHER" id="PTHR12526:SF630">
    <property type="entry name" value="GLYCOSYLTRANSFERASE"/>
    <property type="match status" value="1"/>
</dbReference>
<evidence type="ECO:0000313" key="3">
    <source>
        <dbReference type="EMBL" id="MFD0763862.1"/>
    </source>
</evidence>
<dbReference type="SUPFAM" id="SSF53756">
    <property type="entry name" value="UDP-Glycosyltransferase/glycogen phosphorylase"/>
    <property type="match status" value="1"/>
</dbReference>
<keyword evidence="4" id="KW-1185">Reference proteome</keyword>
<dbReference type="Pfam" id="PF13439">
    <property type="entry name" value="Glyco_transf_4"/>
    <property type="match status" value="1"/>
</dbReference>
<dbReference type="EC" id="2.4.-.-" evidence="3"/>
<dbReference type="InterPro" id="IPR001296">
    <property type="entry name" value="Glyco_trans_1"/>
</dbReference>
<organism evidence="3 4">
    <name type="scientific">Mucilaginibacter lutimaris</name>
    <dbReference type="NCBI Taxonomy" id="931629"/>
    <lineage>
        <taxon>Bacteria</taxon>
        <taxon>Pseudomonadati</taxon>
        <taxon>Bacteroidota</taxon>
        <taxon>Sphingobacteriia</taxon>
        <taxon>Sphingobacteriales</taxon>
        <taxon>Sphingobacteriaceae</taxon>
        <taxon>Mucilaginibacter</taxon>
    </lineage>
</organism>
<dbReference type="RefSeq" id="WP_377138359.1">
    <property type="nucleotide sequence ID" value="NZ_JBHTIA010000003.1"/>
</dbReference>
<dbReference type="PANTHER" id="PTHR12526">
    <property type="entry name" value="GLYCOSYLTRANSFERASE"/>
    <property type="match status" value="1"/>
</dbReference>
<dbReference type="CDD" id="cd03801">
    <property type="entry name" value="GT4_PimA-like"/>
    <property type="match status" value="1"/>
</dbReference>
<keyword evidence="3" id="KW-0328">Glycosyltransferase</keyword>
<evidence type="ECO:0000313" key="4">
    <source>
        <dbReference type="Proteomes" id="UP001597073"/>
    </source>
</evidence>
<accession>A0ABW2ZB67</accession>